<dbReference type="InterPro" id="IPR003587">
    <property type="entry name" value="Hint_dom_N"/>
</dbReference>
<proteinExistence type="predicted"/>
<dbReference type="EMBL" id="BMAQ01000028">
    <property type="protein sequence ID" value="GFR38816.1"/>
    <property type="molecule type" value="Genomic_DNA"/>
</dbReference>
<dbReference type="PROSITE" id="PS50817">
    <property type="entry name" value="INTEIN_N_TER"/>
    <property type="match status" value="1"/>
</dbReference>
<evidence type="ECO:0000313" key="3">
    <source>
        <dbReference type="Proteomes" id="UP000654993"/>
    </source>
</evidence>
<evidence type="ECO:0000313" key="2">
    <source>
        <dbReference type="EMBL" id="GFR38816.1"/>
    </source>
</evidence>
<protein>
    <recommendedName>
        <fullName evidence="1">Hint domain-containing protein</fullName>
    </recommendedName>
</protein>
<comment type="caution">
    <text evidence="2">The sequence shown here is derived from an EMBL/GenBank/DDBJ whole genome shotgun (WGS) entry which is preliminary data.</text>
</comment>
<dbReference type="Gene3D" id="2.170.16.10">
    <property type="entry name" value="Hedgehog/Intein (Hint) domain"/>
    <property type="match status" value="1"/>
</dbReference>
<keyword evidence="3" id="KW-1185">Reference proteome</keyword>
<dbReference type="RefSeq" id="WP_242457540.1">
    <property type="nucleotide sequence ID" value="NZ_BMAQ01000028.1"/>
</dbReference>
<accession>A0A916QDN0</accession>
<dbReference type="SMART" id="SM00306">
    <property type="entry name" value="HintN"/>
    <property type="match status" value="1"/>
</dbReference>
<dbReference type="InterPro" id="IPR036844">
    <property type="entry name" value="Hint_dom_sf"/>
</dbReference>
<feature type="domain" description="Hint" evidence="1">
    <location>
        <begin position="177"/>
        <end position="271"/>
    </location>
</feature>
<dbReference type="Pfam" id="PF07591">
    <property type="entry name" value="PT-HINT"/>
    <property type="match status" value="1"/>
</dbReference>
<reference evidence="2" key="2">
    <citation type="journal article" date="2021" name="Data Brief">
        <title>Draft genome sequence data of the facultative, thermophilic, xylanolytic bacterium Paenibacillus sp. strain DA-C8.</title>
        <authorList>
            <person name="Chhe C."/>
            <person name="Uke A."/>
            <person name="Baramee S."/>
            <person name="Ungkulpasvich U."/>
            <person name="Tachaapaikoon C."/>
            <person name="Pason P."/>
            <person name="Waeonukul R."/>
            <person name="Ratanakhanokchai K."/>
            <person name="Kosugi A."/>
        </authorList>
    </citation>
    <scope>NUCLEOTIDE SEQUENCE</scope>
    <source>
        <strain evidence="2">DA-C8</strain>
    </source>
</reference>
<dbReference type="AlphaFoldDB" id="A0A916QDN0"/>
<organism evidence="2 3">
    <name type="scientific">Insulibacter thermoxylanivorax</name>
    <dbReference type="NCBI Taxonomy" id="2749268"/>
    <lineage>
        <taxon>Bacteria</taxon>
        <taxon>Bacillati</taxon>
        <taxon>Bacillota</taxon>
        <taxon>Bacilli</taxon>
        <taxon>Bacillales</taxon>
        <taxon>Paenibacillaceae</taxon>
        <taxon>Insulibacter</taxon>
    </lineage>
</organism>
<reference evidence="2" key="1">
    <citation type="submission" date="2020-08" db="EMBL/GenBank/DDBJ databases">
        <authorList>
            <person name="Uke A."/>
            <person name="Chhe C."/>
            <person name="Baramee S."/>
            <person name="Kosugi A."/>
        </authorList>
    </citation>
    <scope>NUCLEOTIDE SEQUENCE</scope>
    <source>
        <strain evidence="2">DA-C8</strain>
    </source>
</reference>
<dbReference type="Proteomes" id="UP000654993">
    <property type="component" value="Unassembled WGS sequence"/>
</dbReference>
<dbReference type="InterPro" id="IPR030934">
    <property type="entry name" value="Intein_C"/>
</dbReference>
<evidence type="ECO:0000259" key="1">
    <source>
        <dbReference type="SMART" id="SM00306"/>
    </source>
</evidence>
<dbReference type="InterPro" id="IPR006141">
    <property type="entry name" value="Intein_N"/>
</dbReference>
<sequence>MACKQREDVYASIIGGGFYHNDVAIHAGDFGEIDVDVSVEFIGNGTNINIAKAGWKTPYFVAKGIVLEISGDIIYLIPDMFEFAGAIARGEVTFETLKAALGNLWDSYEDSFNNLKNNYSRVLSGQATKFEAEQYGRELALVIEVISVAKAAAKIGYKGLKGIVDDVDNLKRRAVPCNCFVAGTLVLTEEGEKPIEEIEVGDKVLSKSDLTGEVAYKEVTTLFQRQAEEIYSIYVGDEIIEVTGEHPFWLHDKGWTLVQDLQVGDLLVSSDGTILVIDQIEKELRQETVYNFEVKDYSSYFVSKDGVWVHNSDECAVPVPKNRNGLRRAMGEKPYDNALAHHGLPWKYREWFAKRGLDVNDPQFGSWVRGLQFILAKKNTKKGDPLTQL</sequence>
<gene>
    <name evidence="2" type="ORF">PRECH8_21120</name>
</gene>
<name>A0A916QDN0_9BACL</name>
<dbReference type="NCBIfam" id="TIGR01443">
    <property type="entry name" value="intein_Cterm"/>
    <property type="match status" value="1"/>
</dbReference>
<dbReference type="CDD" id="cd00081">
    <property type="entry name" value="Hint"/>
    <property type="match status" value="1"/>
</dbReference>
<dbReference type="SUPFAM" id="SSF51294">
    <property type="entry name" value="Hedgehog/intein (Hint) domain"/>
    <property type="match status" value="1"/>
</dbReference>
<dbReference type="GO" id="GO:0016539">
    <property type="term" value="P:intein-mediated protein splicing"/>
    <property type="evidence" value="ECO:0007669"/>
    <property type="project" value="InterPro"/>
</dbReference>